<dbReference type="AlphaFoldDB" id="A0A095VSI5"/>
<dbReference type="Proteomes" id="UP000029640">
    <property type="component" value="Unassembled WGS sequence"/>
</dbReference>
<accession>A0A095VSI5</accession>
<dbReference type="PANTHER" id="PTHR30563:SF0">
    <property type="entry name" value="DNA RECOMBINATION PROTEIN RMUC"/>
    <property type="match status" value="1"/>
</dbReference>
<feature type="coiled-coil region" evidence="5">
    <location>
        <begin position="32"/>
        <end position="119"/>
    </location>
</feature>
<comment type="caution">
    <text evidence="7">The sequence shown here is derived from an EMBL/GenBank/DDBJ whole genome shotgun (WGS) entry which is preliminary data.</text>
</comment>
<organism evidence="7 8">
    <name type="scientific">Pseudohaliea rubra DSM 19751</name>
    <dbReference type="NCBI Taxonomy" id="1265313"/>
    <lineage>
        <taxon>Bacteria</taxon>
        <taxon>Pseudomonadati</taxon>
        <taxon>Pseudomonadota</taxon>
        <taxon>Gammaproteobacteria</taxon>
        <taxon>Cellvibrionales</taxon>
        <taxon>Halieaceae</taxon>
        <taxon>Pseudohaliea</taxon>
    </lineage>
</organism>
<dbReference type="RefSeq" id="WP_052094575.1">
    <property type="nucleotide sequence ID" value="NZ_KN234765.1"/>
</dbReference>
<comment type="function">
    <text evidence="1">Involved in DNA recombination.</text>
</comment>
<keyword evidence="4" id="KW-0233">DNA recombination</keyword>
<dbReference type="HOGENOM" id="CLU_024057_0_0_6"/>
<evidence type="ECO:0000256" key="6">
    <source>
        <dbReference type="SAM" id="Phobius"/>
    </source>
</evidence>
<dbReference type="Pfam" id="PF02646">
    <property type="entry name" value="RmuC"/>
    <property type="match status" value="1"/>
</dbReference>
<dbReference type="EMBL" id="AUVB01000026">
    <property type="protein sequence ID" value="KGE04427.1"/>
    <property type="molecule type" value="Genomic_DNA"/>
</dbReference>
<gene>
    <name evidence="7" type="ORF">HRUBRA_00952</name>
</gene>
<dbReference type="PANTHER" id="PTHR30563">
    <property type="entry name" value="DNA RECOMBINATION PROTEIN RMUC"/>
    <property type="match status" value="1"/>
</dbReference>
<comment type="similarity">
    <text evidence="2">Belongs to the RmuC family.</text>
</comment>
<sequence>MTNPEFLYPALALVIALLLGAGTGALLRGRALGRWQARCEGLEGQLAAAAAESERARATLAEARADSAQLSRREAELKAELSHRESRYSEQLALLKDSREQLSREFENLANRIFEAKGRRFSDHNRQSLESLLKPFREQIEGFQRRVNEVHGDTLKGNTALEKEIQKVLDIGLKMNEQADNLTLALKGDNKAAGNWGEAQLERTLEMAGLLREEHYATQASFRDAEGRRKQPDFLIKLPDGKHLVIDSKVSLVDYERAVTAASDAERQQALTAHVQAVRRHIDDLAGKDYANLPELGSPSFVLMFMPIEPAYIEAMKENRDLFNYGYQRNVVMVSHTTLMPILRTVANLWMVDRSNREARQISDAAGDLFNQVCLVSERLSKLGKSLTAAGNHYNDTVTALVGNQGLHGKVERFKTLSAKASKELPAMEPLHPELDDARLDLVLAPPEPGDTEEPSS</sequence>
<keyword evidence="6" id="KW-0812">Transmembrane</keyword>
<evidence type="ECO:0000256" key="4">
    <source>
        <dbReference type="ARBA" id="ARBA00023172"/>
    </source>
</evidence>
<protein>
    <submittedName>
        <fullName evidence="7">DNA recombination protein RmuC</fullName>
    </submittedName>
</protein>
<keyword evidence="3 5" id="KW-0175">Coiled coil</keyword>
<evidence type="ECO:0000256" key="2">
    <source>
        <dbReference type="ARBA" id="ARBA00009840"/>
    </source>
</evidence>
<dbReference type="PATRIC" id="fig|1265313.6.peg.938"/>
<keyword evidence="6" id="KW-0472">Membrane</keyword>
<reference evidence="7 8" key="1">
    <citation type="journal article" date="2014" name="Genome Announc.">
        <title>Genome Sequence of Gammaproteobacterial Pseudohaliea rubra Type Strain DSM 19751, Isolated from Coastal Seawater of the Mediterranean Sea.</title>
        <authorList>
            <person name="Spring S."/>
            <person name="Fiebig A."/>
            <person name="Riedel T."/>
            <person name="Goker M."/>
            <person name="Klenk H.P."/>
        </authorList>
    </citation>
    <scope>NUCLEOTIDE SEQUENCE [LARGE SCALE GENOMIC DNA]</scope>
    <source>
        <strain evidence="7 8">DSM 19751</strain>
    </source>
</reference>
<proteinExistence type="inferred from homology"/>
<evidence type="ECO:0000313" key="7">
    <source>
        <dbReference type="EMBL" id="KGE04427.1"/>
    </source>
</evidence>
<dbReference type="eggNOG" id="COG1322">
    <property type="taxonomic scope" value="Bacteria"/>
</dbReference>
<keyword evidence="8" id="KW-1185">Reference proteome</keyword>
<evidence type="ECO:0000256" key="3">
    <source>
        <dbReference type="ARBA" id="ARBA00023054"/>
    </source>
</evidence>
<keyword evidence="6" id="KW-1133">Transmembrane helix</keyword>
<dbReference type="GO" id="GO:0006310">
    <property type="term" value="P:DNA recombination"/>
    <property type="evidence" value="ECO:0007669"/>
    <property type="project" value="UniProtKB-KW"/>
</dbReference>
<feature type="transmembrane region" description="Helical" evidence="6">
    <location>
        <begin position="6"/>
        <end position="27"/>
    </location>
</feature>
<evidence type="ECO:0000256" key="5">
    <source>
        <dbReference type="SAM" id="Coils"/>
    </source>
</evidence>
<evidence type="ECO:0000256" key="1">
    <source>
        <dbReference type="ARBA" id="ARBA00003416"/>
    </source>
</evidence>
<evidence type="ECO:0000313" key="8">
    <source>
        <dbReference type="Proteomes" id="UP000029640"/>
    </source>
</evidence>
<dbReference type="STRING" id="1265313.HRUBRA_00952"/>
<dbReference type="InterPro" id="IPR003798">
    <property type="entry name" value="DNA_recombination_RmuC"/>
</dbReference>
<name>A0A095VSI5_9GAMM</name>
<dbReference type="OrthoDB" id="9765111at2"/>